<evidence type="ECO:0000256" key="1">
    <source>
        <dbReference type="SAM" id="Phobius"/>
    </source>
</evidence>
<reference evidence="2 3" key="1">
    <citation type="submission" date="2013-06" db="EMBL/GenBank/DDBJ databases">
        <title>Rumen cellulosomics: divergent fiber-degrading strategies revealed by comparative genome-wide analysis of six Ruminococcal strains.</title>
        <authorList>
            <person name="Dassa B."/>
            <person name="Borovok I."/>
            <person name="Lamed R."/>
            <person name="Flint H."/>
            <person name="Yeoman C.J."/>
            <person name="White B."/>
            <person name="Bayer E.A."/>
        </authorList>
    </citation>
    <scope>NUCLEOTIDE SEQUENCE [LARGE SCALE GENOMIC DNA]</scope>
    <source>
        <strain evidence="2 3">SY3</strain>
    </source>
</reference>
<proteinExistence type="predicted"/>
<protein>
    <submittedName>
        <fullName evidence="2">Uncharacterized protein</fullName>
    </submittedName>
</protein>
<dbReference type="EMBL" id="JEOB01000002">
    <property type="protein sequence ID" value="EXM40246.1"/>
    <property type="molecule type" value="Genomic_DNA"/>
</dbReference>
<sequence length="131" mass="15705">MDKTKIKYLVIPIALLIVYCCFFRIRLYMLEDYPEKYIKENYPNAVVERTAETLDKKYRTHDYRPWYAIFPETHWEVYSDSQEMLAHSIMGRICGDVTDIYYCYDPETGTRFTEKFTVCGVIPKVRVEEPD</sequence>
<comment type="caution">
    <text evidence="2">The sequence shown here is derived from an EMBL/GenBank/DDBJ whole genome shotgun (WGS) entry which is preliminary data.</text>
</comment>
<dbReference type="Proteomes" id="UP000021369">
    <property type="component" value="Unassembled WGS sequence"/>
</dbReference>
<keyword evidence="1" id="KW-0812">Transmembrane</keyword>
<name>A0A011VY65_RUMAL</name>
<feature type="transmembrane region" description="Helical" evidence="1">
    <location>
        <begin position="6"/>
        <end position="27"/>
    </location>
</feature>
<keyword evidence="3" id="KW-1185">Reference proteome</keyword>
<accession>A0A011VY65</accession>
<evidence type="ECO:0000313" key="2">
    <source>
        <dbReference type="EMBL" id="EXM40246.1"/>
    </source>
</evidence>
<dbReference type="PATRIC" id="fig|1341156.4.peg.1060"/>
<keyword evidence="1" id="KW-1133">Transmembrane helix</keyword>
<gene>
    <name evidence="2" type="ORF">RASY3_08770</name>
</gene>
<dbReference type="RefSeq" id="WP_037287012.1">
    <property type="nucleotide sequence ID" value="NZ_JEOB01000002.1"/>
</dbReference>
<dbReference type="AlphaFoldDB" id="A0A011VY65"/>
<organism evidence="2 3">
    <name type="scientific">Ruminococcus albus SY3</name>
    <dbReference type="NCBI Taxonomy" id="1341156"/>
    <lineage>
        <taxon>Bacteria</taxon>
        <taxon>Bacillati</taxon>
        <taxon>Bacillota</taxon>
        <taxon>Clostridia</taxon>
        <taxon>Eubacteriales</taxon>
        <taxon>Oscillospiraceae</taxon>
        <taxon>Ruminococcus</taxon>
    </lineage>
</organism>
<keyword evidence="1" id="KW-0472">Membrane</keyword>
<evidence type="ECO:0000313" key="3">
    <source>
        <dbReference type="Proteomes" id="UP000021369"/>
    </source>
</evidence>